<protein>
    <submittedName>
        <fullName evidence="2">Uncharacterized protein</fullName>
    </submittedName>
</protein>
<dbReference type="EMBL" id="MRDE01000072">
    <property type="protein sequence ID" value="OMH23510.1"/>
    <property type="molecule type" value="Genomic_DNA"/>
</dbReference>
<evidence type="ECO:0000313" key="3">
    <source>
        <dbReference type="Proteomes" id="UP000187085"/>
    </source>
</evidence>
<proteinExistence type="predicted"/>
<feature type="region of interest" description="Disordered" evidence="1">
    <location>
        <begin position="115"/>
        <end position="155"/>
    </location>
</feature>
<reference evidence="2 3" key="1">
    <citation type="submission" date="2016-12" db="EMBL/GenBank/DDBJ databases">
        <title>Draft genome of Tersicoccus phoenicis 1P05MA.</title>
        <authorList>
            <person name="Nakajima Y."/>
            <person name="Yoshizawa S."/>
            <person name="Nakamura K."/>
            <person name="Ogura Y."/>
            <person name="Hayashi T."/>
            <person name="Kogure K."/>
        </authorList>
    </citation>
    <scope>NUCLEOTIDE SEQUENCE [LARGE SCALE GENOMIC DNA]</scope>
    <source>
        <strain evidence="2 3">1p05MA</strain>
    </source>
</reference>
<gene>
    <name evidence="2" type="ORF">BKD30_11255</name>
</gene>
<comment type="caution">
    <text evidence="2">The sequence shown here is derived from an EMBL/GenBank/DDBJ whole genome shotgun (WGS) entry which is preliminary data.</text>
</comment>
<keyword evidence="3" id="KW-1185">Reference proteome</keyword>
<dbReference type="STRING" id="554083.BKD30_11255"/>
<dbReference type="OrthoDB" id="3700292at2"/>
<feature type="compositionally biased region" description="Acidic residues" evidence="1">
    <location>
        <begin position="123"/>
        <end position="137"/>
    </location>
</feature>
<sequence length="349" mass="35216">MAPHLHLSGDTLEQVRETLHTRYGGAARLVSADKVRDGGLAGLLGRWHVEVVAELPDGVIVDDAETVGGTAVADPAEAARETAARGAAAHALTGRSGLAALLAAADDEEDLLRAGAEPKPETTDPETTDPETVDPETADPASGPVGPEADTPATRGRDFAALLTRLDGDEGYIPAPGPRPGPSVPRVLDAAGDLVLVLGVGDRALGAARTMATATGGQLHTAGTCADPTLPRVQTPRSAIAARAGAVRAGTSAVVGYGLGSPASLGTRAEVTAQLSTAVGLGADQVWLVVDARHKPEDIAPWARRVGSRVPVDALAVVGVQETATPGTVNDLGLPVGWVDGGPAARAFL</sequence>
<dbReference type="RefSeq" id="WP_076704724.1">
    <property type="nucleotide sequence ID" value="NZ_MRDE01000072.1"/>
</dbReference>
<dbReference type="AlphaFoldDB" id="A0A1R1L7I8"/>
<organism evidence="2 3">
    <name type="scientific">Tersicoccus phoenicis</name>
    <dbReference type="NCBI Taxonomy" id="554083"/>
    <lineage>
        <taxon>Bacteria</taxon>
        <taxon>Bacillati</taxon>
        <taxon>Actinomycetota</taxon>
        <taxon>Actinomycetes</taxon>
        <taxon>Micrococcales</taxon>
        <taxon>Micrococcaceae</taxon>
        <taxon>Tersicoccus</taxon>
    </lineage>
</organism>
<accession>A0A1R1L7I8</accession>
<dbReference type="Proteomes" id="UP000187085">
    <property type="component" value="Unassembled WGS sequence"/>
</dbReference>
<name>A0A1R1L7I8_9MICC</name>
<evidence type="ECO:0000256" key="1">
    <source>
        <dbReference type="SAM" id="MobiDB-lite"/>
    </source>
</evidence>
<evidence type="ECO:0000313" key="2">
    <source>
        <dbReference type="EMBL" id="OMH23510.1"/>
    </source>
</evidence>